<dbReference type="OrthoDB" id="185373at2759"/>
<accession>A0A1S4B533</accession>
<evidence type="ECO:0000313" key="2">
    <source>
        <dbReference type="Proteomes" id="UP000790787"/>
    </source>
</evidence>
<sequence length="639" mass="72032">MDAIKHNCRYKIARNYIQSPTQLTIQDYNVTPRTQSMNNRNTQWLWSTIERKCHALLQQRNSKATLLRIHAVMLRNAVDSNVNLLTKLISSFSVSDPVAGISHGRRVFDTSPQKDDTFLSNTMIKSHMGVGQFAESTLLYRDLLRHTSFEPDNYTFSSLSKCCGARLVLWEGLEVHNHVLKCGFVLNLFVATSLVDMYAKLGEMGFARKLFDEMLERSSVSWTALIGGYLKCGCIGIAEGLFDAIPEKDVAAFNVMIDAYVKKADMVSANTLFEAMPERNVISWTSMIDGYCSNGNVNEARVLFDAMPVRNLFSWNAMIGGYCQNKQPQEALKLFHDLQMRTTLEPDDVTVVSVLPAIADLGALDLGNWVHQYVKRKKLDRSSNVCTALVDMYSKCGEIAKAREFFDEVKVKETSSWNALINGLAVNGSAKEALGVFEEMKSKGYKPNEITMLGVLSACNHGGLVEEGKKWFMAMENYGLTPQIEHYGCLVDLLGRSGCLEEAENLIETMPYEVNGIILSSFLFACGYAKDVTRAEKVKKKAIEMEPWNDGIYIMLRNLYATDKRWSDVEDIKGWMRREGAKKEAGCSTIEVNGMVWEFLAGDKIHPQCEEIRLLLEHLRLYMRGQDTPYSNDIGLAEF</sequence>
<evidence type="ECO:0000313" key="3">
    <source>
        <dbReference type="RefSeq" id="XP_016484042.1"/>
    </source>
</evidence>
<dbReference type="PANTHER" id="PTHR47926">
    <property type="entry name" value="PENTATRICOPEPTIDE REPEAT-CONTAINING PROTEIN"/>
    <property type="match status" value="1"/>
</dbReference>
<dbReference type="PROSITE" id="PS51375">
    <property type="entry name" value="PPR"/>
    <property type="match status" value="4"/>
</dbReference>
<dbReference type="Pfam" id="PF20431">
    <property type="entry name" value="E_motif"/>
    <property type="match status" value="1"/>
</dbReference>
<dbReference type="STRING" id="4097.A0A1S4B533"/>
<proteinExistence type="predicted"/>
<reference evidence="3" key="2">
    <citation type="submission" date="2025-08" db="UniProtKB">
        <authorList>
            <consortium name="RefSeq"/>
        </authorList>
    </citation>
    <scope>IDENTIFICATION</scope>
</reference>
<dbReference type="RefSeq" id="XP_016484042.1">
    <property type="nucleotide sequence ID" value="XM_016628556.1"/>
</dbReference>
<dbReference type="Pfam" id="PF13041">
    <property type="entry name" value="PPR_2"/>
    <property type="match status" value="2"/>
</dbReference>
<dbReference type="Proteomes" id="UP000790787">
    <property type="component" value="Chromosome 7"/>
</dbReference>
<dbReference type="GO" id="GO:0003723">
    <property type="term" value="F:RNA binding"/>
    <property type="evidence" value="ECO:0000318"/>
    <property type="project" value="GO_Central"/>
</dbReference>
<dbReference type="FunFam" id="1.25.40.10:FF:000348">
    <property type="entry name" value="Pentatricopeptide repeat-containing protein chloroplastic"/>
    <property type="match status" value="1"/>
</dbReference>
<dbReference type="InterPro" id="IPR002885">
    <property type="entry name" value="PPR_rpt"/>
</dbReference>
<gene>
    <name evidence="3" type="primary">LOC107804636</name>
</gene>
<dbReference type="AlphaFoldDB" id="A0A1S4B533"/>
<protein>
    <submittedName>
        <fullName evidence="3">Pentatricopeptide repeat-containing protein At2g44880-like</fullName>
    </submittedName>
</protein>
<dbReference type="PANTHER" id="PTHR47926:SF437">
    <property type="entry name" value="PENTACOTRIPEPTIDE-REPEAT REGION OF PRORP DOMAIN-CONTAINING PROTEIN"/>
    <property type="match status" value="1"/>
</dbReference>
<dbReference type="FunFam" id="1.25.40.10:FF:000184">
    <property type="entry name" value="Pentatricopeptide repeat-containing protein, chloroplastic"/>
    <property type="match status" value="1"/>
</dbReference>
<dbReference type="InterPro" id="IPR046960">
    <property type="entry name" value="PPR_At4g14850-like_plant"/>
</dbReference>
<dbReference type="KEGG" id="nta:107804636"/>
<dbReference type="Pfam" id="PF01535">
    <property type="entry name" value="PPR"/>
    <property type="match status" value="4"/>
</dbReference>
<dbReference type="PaxDb" id="4097-A0A1S4B533"/>
<reference evidence="2" key="1">
    <citation type="journal article" date="2014" name="Nat. Commun.">
        <title>The tobacco genome sequence and its comparison with those of tomato and potato.</title>
        <authorList>
            <person name="Sierro N."/>
            <person name="Battey J.N."/>
            <person name="Ouadi S."/>
            <person name="Bakaher N."/>
            <person name="Bovet L."/>
            <person name="Willig A."/>
            <person name="Goepfert S."/>
            <person name="Peitsch M.C."/>
            <person name="Ivanov N.V."/>
        </authorList>
    </citation>
    <scope>NUCLEOTIDE SEQUENCE [LARGE SCALE GENOMIC DNA]</scope>
</reference>
<dbReference type="GO" id="GO:0009451">
    <property type="term" value="P:RNA modification"/>
    <property type="evidence" value="ECO:0000318"/>
    <property type="project" value="GO_Central"/>
</dbReference>
<evidence type="ECO:0000256" key="1">
    <source>
        <dbReference type="ARBA" id="ARBA00022737"/>
    </source>
</evidence>
<dbReference type="GeneID" id="107804636"/>
<keyword evidence="2" id="KW-1185">Reference proteome</keyword>
<keyword evidence="1" id="KW-0677">Repeat</keyword>
<dbReference type="Gene3D" id="1.25.40.10">
    <property type="entry name" value="Tetratricopeptide repeat domain"/>
    <property type="match status" value="3"/>
</dbReference>
<name>A0A1S4B533_TOBAC</name>
<dbReference type="NCBIfam" id="TIGR00756">
    <property type="entry name" value="PPR"/>
    <property type="match status" value="4"/>
</dbReference>
<dbReference type="SMR" id="A0A1S4B533"/>
<dbReference type="OMA" id="WEGLEIH"/>
<dbReference type="Pfam" id="PF12854">
    <property type="entry name" value="PPR_1"/>
    <property type="match status" value="1"/>
</dbReference>
<dbReference type="InterPro" id="IPR046848">
    <property type="entry name" value="E_motif"/>
</dbReference>
<organism evidence="2 3">
    <name type="scientific">Nicotiana tabacum</name>
    <name type="common">Common tobacco</name>
    <dbReference type="NCBI Taxonomy" id="4097"/>
    <lineage>
        <taxon>Eukaryota</taxon>
        <taxon>Viridiplantae</taxon>
        <taxon>Streptophyta</taxon>
        <taxon>Embryophyta</taxon>
        <taxon>Tracheophyta</taxon>
        <taxon>Spermatophyta</taxon>
        <taxon>Magnoliopsida</taxon>
        <taxon>eudicotyledons</taxon>
        <taxon>Gunneridae</taxon>
        <taxon>Pentapetalae</taxon>
        <taxon>asterids</taxon>
        <taxon>lamiids</taxon>
        <taxon>Solanales</taxon>
        <taxon>Solanaceae</taxon>
        <taxon>Nicotianoideae</taxon>
        <taxon>Nicotianeae</taxon>
        <taxon>Nicotiana</taxon>
    </lineage>
</organism>
<dbReference type="InterPro" id="IPR011990">
    <property type="entry name" value="TPR-like_helical_dom_sf"/>
</dbReference>